<gene>
    <name evidence="2" type="ORF">GCM10009754_78370</name>
</gene>
<proteinExistence type="predicted"/>
<accession>A0ABN2SL30</accession>
<sequence length="165" mass="18115">MADEFKFDDQQPPPSDTGGGDEALPVDGFFDMSGIVDGDKAKAMNKTAHELKGIAKKGGFAINQAGFDTYTNLCRKFIDNYGPNKRRLEILQKNAPLGDFPYANAVATFNVQVADGSPDSLIPNLELMADGYRTMLETLEIAKKNYDESDHEAKINFAKLNQEST</sequence>
<evidence type="ECO:0000256" key="1">
    <source>
        <dbReference type="SAM" id="MobiDB-lite"/>
    </source>
</evidence>
<keyword evidence="3" id="KW-1185">Reference proteome</keyword>
<dbReference type="Proteomes" id="UP001501116">
    <property type="component" value="Unassembled WGS sequence"/>
</dbReference>
<evidence type="ECO:0000313" key="3">
    <source>
        <dbReference type="Proteomes" id="UP001501116"/>
    </source>
</evidence>
<evidence type="ECO:0000313" key="2">
    <source>
        <dbReference type="EMBL" id="GAA1988588.1"/>
    </source>
</evidence>
<organism evidence="2 3">
    <name type="scientific">Amycolatopsis minnesotensis</name>
    <dbReference type="NCBI Taxonomy" id="337894"/>
    <lineage>
        <taxon>Bacteria</taxon>
        <taxon>Bacillati</taxon>
        <taxon>Actinomycetota</taxon>
        <taxon>Actinomycetes</taxon>
        <taxon>Pseudonocardiales</taxon>
        <taxon>Pseudonocardiaceae</taxon>
        <taxon>Amycolatopsis</taxon>
    </lineage>
</organism>
<dbReference type="EMBL" id="BAAANN010000049">
    <property type="protein sequence ID" value="GAA1988588.1"/>
    <property type="molecule type" value="Genomic_DNA"/>
</dbReference>
<dbReference type="RefSeq" id="WP_344430510.1">
    <property type="nucleotide sequence ID" value="NZ_BAAANN010000049.1"/>
</dbReference>
<comment type="caution">
    <text evidence="2">The sequence shown here is derived from an EMBL/GenBank/DDBJ whole genome shotgun (WGS) entry which is preliminary data.</text>
</comment>
<feature type="region of interest" description="Disordered" evidence="1">
    <location>
        <begin position="1"/>
        <end position="23"/>
    </location>
</feature>
<protein>
    <submittedName>
        <fullName evidence="2">Uncharacterized protein</fullName>
    </submittedName>
</protein>
<name>A0ABN2SL30_9PSEU</name>
<reference evidence="2 3" key="1">
    <citation type="journal article" date="2019" name="Int. J. Syst. Evol. Microbiol.">
        <title>The Global Catalogue of Microorganisms (GCM) 10K type strain sequencing project: providing services to taxonomists for standard genome sequencing and annotation.</title>
        <authorList>
            <consortium name="The Broad Institute Genomics Platform"/>
            <consortium name="The Broad Institute Genome Sequencing Center for Infectious Disease"/>
            <person name="Wu L."/>
            <person name="Ma J."/>
        </authorList>
    </citation>
    <scope>NUCLEOTIDE SEQUENCE [LARGE SCALE GENOMIC DNA]</scope>
    <source>
        <strain evidence="2 3">JCM 14545</strain>
    </source>
</reference>